<reference evidence="1" key="1">
    <citation type="submission" date="2018-10" db="EMBL/GenBank/DDBJ databases">
        <title>Hidden diversity of soil giant viruses.</title>
        <authorList>
            <person name="Schulz F."/>
            <person name="Alteio L."/>
            <person name="Goudeau D."/>
            <person name="Ryan E.M."/>
            <person name="Malmstrom R.R."/>
            <person name="Blanchard J."/>
            <person name="Woyke T."/>
        </authorList>
    </citation>
    <scope>NUCLEOTIDE SEQUENCE</scope>
    <source>
        <strain evidence="1">SYV1</strain>
    </source>
</reference>
<proteinExistence type="predicted"/>
<gene>
    <name evidence="1" type="ORF">Sylvanvirus3_17</name>
</gene>
<evidence type="ECO:0000313" key="1">
    <source>
        <dbReference type="EMBL" id="AYV86563.1"/>
    </source>
</evidence>
<sequence>MELFLVQPQDYTKYATSDYRRLNLCPLDDFWYAYAIDNKPLVIRSPIMADDDVSKKSFMNFWGIIFNMSVDAQDNAKEELNKIRHDFSSTRQFDFVCIMDHDWCNTQTVWLVFIAGSVDILQRIEDM</sequence>
<accession>A0A3G5AK70</accession>
<dbReference type="EMBL" id="MK072509">
    <property type="protein sequence ID" value="AYV86563.1"/>
    <property type="molecule type" value="Genomic_DNA"/>
</dbReference>
<organism evidence="1">
    <name type="scientific">Sylvanvirus sp</name>
    <dbReference type="NCBI Taxonomy" id="2487774"/>
    <lineage>
        <taxon>Viruses</taxon>
    </lineage>
</organism>
<protein>
    <submittedName>
        <fullName evidence="1">Uncharacterized protein</fullName>
    </submittedName>
</protein>
<name>A0A3G5AK70_9VIRU</name>